<dbReference type="PANTHER" id="PTHR24286:SF189">
    <property type="entry name" value="CYTOCHROME P450, FAMILY 722, SUBFAMILY A, POLYPEPTIDE 1"/>
    <property type="match status" value="1"/>
</dbReference>
<evidence type="ECO:0000256" key="3">
    <source>
        <dbReference type="ARBA" id="ARBA00022692"/>
    </source>
</evidence>
<dbReference type="InterPro" id="IPR017972">
    <property type="entry name" value="Cyt_P450_CS"/>
</dbReference>
<name>I3SFS5_LOTJA</name>
<keyword evidence="7 8" id="KW-0349">Heme</keyword>
<dbReference type="GO" id="GO:0016705">
    <property type="term" value="F:oxidoreductase activity, acting on paired donors, with incorporation or reduction of molecular oxygen"/>
    <property type="evidence" value="ECO:0007669"/>
    <property type="project" value="InterPro"/>
</dbReference>
<dbReference type="PRINTS" id="PR00385">
    <property type="entry name" value="P450"/>
</dbReference>
<evidence type="ECO:0000256" key="7">
    <source>
        <dbReference type="PIRSR" id="PIRSR602401-1"/>
    </source>
</evidence>
<dbReference type="GO" id="GO:0005506">
    <property type="term" value="F:iron ion binding"/>
    <property type="evidence" value="ECO:0007669"/>
    <property type="project" value="InterPro"/>
</dbReference>
<evidence type="ECO:0008006" key="10">
    <source>
        <dbReference type="Google" id="ProtNLM"/>
    </source>
</evidence>
<keyword evidence="5" id="KW-1133">Transmembrane helix</keyword>
<keyword evidence="3" id="KW-0812">Transmembrane</keyword>
<accession>I3SFS5</accession>
<dbReference type="InterPro" id="IPR036396">
    <property type="entry name" value="Cyt_P450_sf"/>
</dbReference>
<dbReference type="SUPFAM" id="SSF48264">
    <property type="entry name" value="Cytochrome P450"/>
    <property type="match status" value="1"/>
</dbReference>
<evidence type="ECO:0000313" key="9">
    <source>
        <dbReference type="EMBL" id="AFK39117.1"/>
    </source>
</evidence>
<evidence type="ECO:0000256" key="5">
    <source>
        <dbReference type="ARBA" id="ARBA00022989"/>
    </source>
</evidence>
<evidence type="ECO:0000256" key="1">
    <source>
        <dbReference type="ARBA" id="ARBA00004167"/>
    </source>
</evidence>
<comment type="subcellular location">
    <subcellularLocation>
        <location evidence="1">Membrane</location>
        <topology evidence="1">Single-pass membrane protein</topology>
    </subcellularLocation>
</comment>
<evidence type="ECO:0000256" key="6">
    <source>
        <dbReference type="ARBA" id="ARBA00023004"/>
    </source>
</evidence>
<feature type="binding site" description="axial binding residue" evidence="7">
    <location>
        <position position="435"/>
    </location>
    <ligand>
        <name>heme</name>
        <dbReference type="ChEBI" id="CHEBI:30413"/>
    </ligand>
    <ligandPart>
        <name>Fe</name>
        <dbReference type="ChEBI" id="CHEBI:18248"/>
    </ligandPart>
</feature>
<dbReference type="Pfam" id="PF00067">
    <property type="entry name" value="p450"/>
    <property type="match status" value="1"/>
</dbReference>
<comment type="cofactor">
    <cofactor evidence="7">
        <name>heme</name>
        <dbReference type="ChEBI" id="CHEBI:30413"/>
    </cofactor>
</comment>
<keyword evidence="6 7" id="KW-0408">Iron</keyword>
<evidence type="ECO:0000256" key="2">
    <source>
        <dbReference type="ARBA" id="ARBA00010617"/>
    </source>
</evidence>
<reference evidence="9" key="1">
    <citation type="submission" date="2012-05" db="EMBL/GenBank/DDBJ databases">
        <authorList>
            <person name="Krishnakumar V."/>
            <person name="Cheung F."/>
            <person name="Xiao Y."/>
            <person name="Chan A."/>
            <person name="Moskal W.A."/>
            <person name="Town C.D."/>
        </authorList>
    </citation>
    <scope>NUCLEOTIDE SEQUENCE</scope>
</reference>
<protein>
    <recommendedName>
        <fullName evidence="10">Cytochrome P450</fullName>
    </recommendedName>
</protein>
<dbReference type="GO" id="GO:0016132">
    <property type="term" value="P:brassinosteroid biosynthetic process"/>
    <property type="evidence" value="ECO:0007669"/>
    <property type="project" value="TreeGrafter"/>
</dbReference>
<dbReference type="EMBL" id="BT139322">
    <property type="protein sequence ID" value="AFK39117.1"/>
    <property type="molecule type" value="mRNA"/>
</dbReference>
<evidence type="ECO:0000256" key="4">
    <source>
        <dbReference type="ARBA" id="ARBA00022723"/>
    </source>
</evidence>
<keyword evidence="4 7" id="KW-0479">Metal-binding</keyword>
<dbReference type="GO" id="GO:0016125">
    <property type="term" value="P:sterol metabolic process"/>
    <property type="evidence" value="ECO:0007669"/>
    <property type="project" value="TreeGrafter"/>
</dbReference>
<dbReference type="InterPro" id="IPR001128">
    <property type="entry name" value="Cyt_P450"/>
</dbReference>
<sequence>MLSQLVKENPHVCYYVGLLLVFLLFCQKAWKLLCNNYNSSVGIPPGSGGLPFVGETLQFTAAINSSKGVYEFVRVRRLRYGNCFKTKLFGETHVFISNTESAKAILNNEGGKFSKRYIKSIAELVGPDSLLCASQQYHKHIRGCLFSLFSTDSLSSFVKLFDELVLEAMSSWKCGSTVIIQDEALKLACKAMCKMLISMESGSELEMMQKEVGHVCEAMLALPFRLPWTRFYKGLQARKKIMDMLEKNISERRSGISSSHVDFLQQLLAEDHDNKLNKDEVPRLTDTEIKDNILTMIIAGQDTTATAMAWMIKFVDENEEVLNMLMKEQIQIEKKGPRSTYLTLEALNEMPYASKVIKEALRMASIVQWLPRVSLEDCEIKGLKIKKGWNINIDARSIHHDPTTYNYPDVFNPLRFHAETKQNSFLAFGVGGRMCMGKNMAKTMMLVFLHRLITNYKWKVIDSDASIKKWAIFSKLQNGCPIRLICMKEDTSNKTVMGY</sequence>
<keyword evidence="8" id="KW-0560">Oxidoreductase</keyword>
<dbReference type="GO" id="GO:0010268">
    <property type="term" value="P:brassinosteroid homeostasis"/>
    <property type="evidence" value="ECO:0007669"/>
    <property type="project" value="TreeGrafter"/>
</dbReference>
<dbReference type="GO" id="GO:0004497">
    <property type="term" value="F:monooxygenase activity"/>
    <property type="evidence" value="ECO:0007669"/>
    <property type="project" value="UniProtKB-KW"/>
</dbReference>
<dbReference type="Gene3D" id="1.10.630.10">
    <property type="entry name" value="Cytochrome P450"/>
    <property type="match status" value="1"/>
</dbReference>
<dbReference type="PRINTS" id="PR00463">
    <property type="entry name" value="EP450I"/>
</dbReference>
<dbReference type="InterPro" id="IPR002401">
    <property type="entry name" value="Cyt_P450_E_grp-I"/>
</dbReference>
<proteinExistence type="evidence at transcript level"/>
<organism evidence="9">
    <name type="scientific">Lotus japonicus</name>
    <name type="common">Lotus corniculatus var. japonicus</name>
    <dbReference type="NCBI Taxonomy" id="34305"/>
    <lineage>
        <taxon>Eukaryota</taxon>
        <taxon>Viridiplantae</taxon>
        <taxon>Streptophyta</taxon>
        <taxon>Embryophyta</taxon>
        <taxon>Tracheophyta</taxon>
        <taxon>Spermatophyta</taxon>
        <taxon>Magnoliopsida</taxon>
        <taxon>eudicotyledons</taxon>
        <taxon>Gunneridae</taxon>
        <taxon>Pentapetalae</taxon>
        <taxon>rosids</taxon>
        <taxon>fabids</taxon>
        <taxon>Fabales</taxon>
        <taxon>Fabaceae</taxon>
        <taxon>Papilionoideae</taxon>
        <taxon>50 kb inversion clade</taxon>
        <taxon>NPAAA clade</taxon>
        <taxon>Hologalegina</taxon>
        <taxon>robinioid clade</taxon>
        <taxon>Loteae</taxon>
        <taxon>Lotus</taxon>
    </lineage>
</organism>
<keyword evidence="5" id="KW-0472">Membrane</keyword>
<comment type="similarity">
    <text evidence="2 8">Belongs to the cytochrome P450 family.</text>
</comment>
<dbReference type="GO" id="GO:0016020">
    <property type="term" value="C:membrane"/>
    <property type="evidence" value="ECO:0007669"/>
    <property type="project" value="UniProtKB-SubCell"/>
</dbReference>
<dbReference type="AlphaFoldDB" id="I3SFS5"/>
<keyword evidence="8" id="KW-0503">Monooxygenase</keyword>
<evidence type="ECO:0000256" key="8">
    <source>
        <dbReference type="RuleBase" id="RU000461"/>
    </source>
</evidence>
<dbReference type="PROSITE" id="PS00086">
    <property type="entry name" value="CYTOCHROME_P450"/>
    <property type="match status" value="1"/>
</dbReference>
<dbReference type="CDD" id="cd11043">
    <property type="entry name" value="CYP90-like"/>
    <property type="match status" value="1"/>
</dbReference>
<dbReference type="GO" id="GO:0020037">
    <property type="term" value="F:heme binding"/>
    <property type="evidence" value="ECO:0007669"/>
    <property type="project" value="InterPro"/>
</dbReference>
<dbReference type="PANTHER" id="PTHR24286">
    <property type="entry name" value="CYTOCHROME P450 26"/>
    <property type="match status" value="1"/>
</dbReference>